<protein>
    <submittedName>
        <fullName evidence="2">Uncharacterized protein</fullName>
    </submittedName>
</protein>
<proteinExistence type="predicted"/>
<evidence type="ECO:0000313" key="2">
    <source>
        <dbReference type="EMBL" id="MED6135815.1"/>
    </source>
</evidence>
<gene>
    <name evidence="2" type="ORF">PIB30_050118</name>
</gene>
<feature type="region of interest" description="Disordered" evidence="1">
    <location>
        <begin position="1"/>
        <end position="24"/>
    </location>
</feature>
<sequence length="67" mass="7542">MLDISSSSSDLITRSSSSSGSLNQEMSAREAMTLFILSDSQTLDLGKYTESYQVIYHNEVEYRSHED</sequence>
<dbReference type="EMBL" id="JASCZI010060757">
    <property type="protein sequence ID" value="MED6135815.1"/>
    <property type="molecule type" value="Genomic_DNA"/>
</dbReference>
<reference evidence="2 3" key="1">
    <citation type="journal article" date="2023" name="Plants (Basel)">
        <title>Bridging the Gap: Combining Genomics and Transcriptomics Approaches to Understand Stylosanthes scabra, an Orphan Legume from the Brazilian Caatinga.</title>
        <authorList>
            <person name="Ferreira-Neto J.R.C."/>
            <person name="da Silva M.D."/>
            <person name="Binneck E."/>
            <person name="de Melo N.F."/>
            <person name="da Silva R.H."/>
            <person name="de Melo A.L.T.M."/>
            <person name="Pandolfi V."/>
            <person name="Bustamante F.O."/>
            <person name="Brasileiro-Vidal A.C."/>
            <person name="Benko-Iseppon A.M."/>
        </authorList>
    </citation>
    <scope>NUCLEOTIDE SEQUENCE [LARGE SCALE GENOMIC DNA]</scope>
    <source>
        <tissue evidence="2">Leaves</tissue>
    </source>
</reference>
<feature type="compositionally biased region" description="Low complexity" evidence="1">
    <location>
        <begin position="1"/>
        <end position="21"/>
    </location>
</feature>
<evidence type="ECO:0000313" key="3">
    <source>
        <dbReference type="Proteomes" id="UP001341840"/>
    </source>
</evidence>
<organism evidence="2 3">
    <name type="scientific">Stylosanthes scabra</name>
    <dbReference type="NCBI Taxonomy" id="79078"/>
    <lineage>
        <taxon>Eukaryota</taxon>
        <taxon>Viridiplantae</taxon>
        <taxon>Streptophyta</taxon>
        <taxon>Embryophyta</taxon>
        <taxon>Tracheophyta</taxon>
        <taxon>Spermatophyta</taxon>
        <taxon>Magnoliopsida</taxon>
        <taxon>eudicotyledons</taxon>
        <taxon>Gunneridae</taxon>
        <taxon>Pentapetalae</taxon>
        <taxon>rosids</taxon>
        <taxon>fabids</taxon>
        <taxon>Fabales</taxon>
        <taxon>Fabaceae</taxon>
        <taxon>Papilionoideae</taxon>
        <taxon>50 kb inversion clade</taxon>
        <taxon>dalbergioids sensu lato</taxon>
        <taxon>Dalbergieae</taxon>
        <taxon>Pterocarpus clade</taxon>
        <taxon>Stylosanthes</taxon>
    </lineage>
</organism>
<keyword evidence="3" id="KW-1185">Reference proteome</keyword>
<name>A0ABU6SI75_9FABA</name>
<dbReference type="Proteomes" id="UP001341840">
    <property type="component" value="Unassembled WGS sequence"/>
</dbReference>
<evidence type="ECO:0000256" key="1">
    <source>
        <dbReference type="SAM" id="MobiDB-lite"/>
    </source>
</evidence>
<comment type="caution">
    <text evidence="2">The sequence shown here is derived from an EMBL/GenBank/DDBJ whole genome shotgun (WGS) entry which is preliminary data.</text>
</comment>
<accession>A0ABU6SI75</accession>